<feature type="chain" id="PRO_5001569262" description="Secreted protein" evidence="2">
    <location>
        <begin position="29"/>
        <end position="86"/>
    </location>
</feature>
<organism evidence="3">
    <name type="scientific">Eucalyptus grandis</name>
    <name type="common">Flooded gum</name>
    <dbReference type="NCBI Taxonomy" id="71139"/>
    <lineage>
        <taxon>Eukaryota</taxon>
        <taxon>Viridiplantae</taxon>
        <taxon>Streptophyta</taxon>
        <taxon>Embryophyta</taxon>
        <taxon>Tracheophyta</taxon>
        <taxon>Spermatophyta</taxon>
        <taxon>Magnoliopsida</taxon>
        <taxon>eudicotyledons</taxon>
        <taxon>Gunneridae</taxon>
        <taxon>Pentapetalae</taxon>
        <taxon>rosids</taxon>
        <taxon>malvids</taxon>
        <taxon>Myrtales</taxon>
        <taxon>Myrtaceae</taxon>
        <taxon>Myrtoideae</taxon>
        <taxon>Eucalypteae</taxon>
        <taxon>Eucalyptus</taxon>
    </lineage>
</organism>
<dbReference type="AlphaFoldDB" id="A0A059C1D6"/>
<dbReference type="EMBL" id="KK198757">
    <property type="protein sequence ID" value="KCW71996.1"/>
    <property type="molecule type" value="Genomic_DNA"/>
</dbReference>
<feature type="signal peptide" evidence="2">
    <location>
        <begin position="1"/>
        <end position="28"/>
    </location>
</feature>
<reference evidence="3" key="1">
    <citation type="submission" date="2013-07" db="EMBL/GenBank/DDBJ databases">
        <title>The genome of Eucalyptus grandis.</title>
        <authorList>
            <person name="Schmutz J."/>
            <person name="Hayes R."/>
            <person name="Myburg A."/>
            <person name="Tuskan G."/>
            <person name="Grattapaglia D."/>
            <person name="Rokhsar D.S."/>
        </authorList>
    </citation>
    <scope>NUCLEOTIDE SEQUENCE</scope>
    <source>
        <tissue evidence="3">Leaf extractions</tissue>
    </source>
</reference>
<dbReference type="InParanoid" id="A0A059C1D6"/>
<evidence type="ECO:0000313" key="3">
    <source>
        <dbReference type="EMBL" id="KCW71996.1"/>
    </source>
</evidence>
<accession>A0A059C1D6</accession>
<protein>
    <recommendedName>
        <fullName evidence="4">Secreted protein</fullName>
    </recommendedName>
</protein>
<gene>
    <name evidence="3" type="ORF">EUGRSUZ_E00449</name>
</gene>
<keyword evidence="2" id="KW-0732">Signal</keyword>
<evidence type="ECO:0000256" key="2">
    <source>
        <dbReference type="SAM" id="SignalP"/>
    </source>
</evidence>
<sequence length="86" mass="9227">MSKLREMGMLRLIPRMLALMAVQRQTAASRSRRPSRTEQQGMSGGVPMMALTGPSSTLAHTPSFSASLGQLEPLGEKGLVIRLGFG</sequence>
<proteinExistence type="predicted"/>
<dbReference type="Gramene" id="KCW71996">
    <property type="protein sequence ID" value="KCW71996"/>
    <property type="gene ID" value="EUGRSUZ_E00449"/>
</dbReference>
<name>A0A059C1D6_EUCGR</name>
<dbReference type="OMA" id="MMALTGP"/>
<evidence type="ECO:0008006" key="4">
    <source>
        <dbReference type="Google" id="ProtNLM"/>
    </source>
</evidence>
<evidence type="ECO:0000256" key="1">
    <source>
        <dbReference type="SAM" id="MobiDB-lite"/>
    </source>
</evidence>
<feature type="region of interest" description="Disordered" evidence="1">
    <location>
        <begin position="24"/>
        <end position="57"/>
    </location>
</feature>